<keyword evidence="1" id="KW-0812">Transmembrane</keyword>
<evidence type="ECO:0000313" key="2">
    <source>
        <dbReference type="EMBL" id="CAE1293753.1"/>
    </source>
</evidence>
<reference evidence="2" key="1">
    <citation type="submission" date="2021-01" db="EMBL/GenBank/DDBJ databases">
        <authorList>
            <person name="Li R."/>
            <person name="Bekaert M."/>
        </authorList>
    </citation>
    <scope>NUCLEOTIDE SEQUENCE</scope>
    <source>
        <strain evidence="2">Farmed</strain>
    </source>
</reference>
<name>A0A812D796_ACAPH</name>
<feature type="transmembrane region" description="Helical" evidence="1">
    <location>
        <begin position="120"/>
        <end position="142"/>
    </location>
</feature>
<feature type="transmembrane region" description="Helical" evidence="1">
    <location>
        <begin position="20"/>
        <end position="40"/>
    </location>
</feature>
<proteinExistence type="predicted"/>
<feature type="transmembrane region" description="Helical" evidence="1">
    <location>
        <begin position="215"/>
        <end position="235"/>
    </location>
</feature>
<feature type="transmembrane region" description="Helical" evidence="1">
    <location>
        <begin position="148"/>
        <end position="168"/>
    </location>
</feature>
<dbReference type="AlphaFoldDB" id="A0A812D796"/>
<keyword evidence="1" id="KW-1133">Transmembrane helix</keyword>
<gene>
    <name evidence="2" type="ORF">SPHA_49983</name>
</gene>
<feature type="transmembrane region" description="Helical" evidence="1">
    <location>
        <begin position="79"/>
        <end position="99"/>
    </location>
</feature>
<keyword evidence="1" id="KW-0472">Membrane</keyword>
<accession>A0A812D796</accession>
<dbReference type="Proteomes" id="UP000597762">
    <property type="component" value="Unassembled WGS sequence"/>
</dbReference>
<comment type="caution">
    <text evidence="2">The sequence shown here is derived from an EMBL/GenBank/DDBJ whole genome shotgun (WGS) entry which is preliminary data.</text>
</comment>
<evidence type="ECO:0000313" key="3">
    <source>
        <dbReference type="Proteomes" id="UP000597762"/>
    </source>
</evidence>
<evidence type="ECO:0000256" key="1">
    <source>
        <dbReference type="SAM" id="Phobius"/>
    </source>
</evidence>
<organism evidence="2 3">
    <name type="scientific">Acanthosepion pharaonis</name>
    <name type="common">Pharaoh cuttlefish</name>
    <name type="synonym">Sepia pharaonis</name>
    <dbReference type="NCBI Taxonomy" id="158019"/>
    <lineage>
        <taxon>Eukaryota</taxon>
        <taxon>Metazoa</taxon>
        <taxon>Spiralia</taxon>
        <taxon>Lophotrochozoa</taxon>
        <taxon>Mollusca</taxon>
        <taxon>Cephalopoda</taxon>
        <taxon>Coleoidea</taxon>
        <taxon>Decapodiformes</taxon>
        <taxon>Sepiida</taxon>
        <taxon>Sepiina</taxon>
        <taxon>Sepiidae</taxon>
        <taxon>Acanthosepion</taxon>
    </lineage>
</organism>
<dbReference type="EMBL" id="CAHIKZ030002915">
    <property type="protein sequence ID" value="CAE1293753.1"/>
    <property type="molecule type" value="Genomic_DNA"/>
</dbReference>
<sequence length="253" mass="29784">MNNFIFLSVHHFSFPDFFGAFVQYHSSIDIFYIDLSIFLVPNLSSFSHSLILISHSLHMLLSFFYISMSPFHDLNQWRYYFLATKFLSLVLPPFFFYALSEAAKILPPLTARLSSIVIMLFYNSLFAFFSFPNSFSIISFLFSPNCALYKILLPFFFPIFFISTFHIFKKKIFHSLCNSIYISGIVLSPFFPFLLLSPPDGLSFSFPFFFMSQRIFHSSFYVTSILSSPLFLFHYRSSYLPLSYHLFSLFFYF</sequence>
<protein>
    <submittedName>
        <fullName evidence="2">Uncharacterized protein</fullName>
    </submittedName>
</protein>
<keyword evidence="3" id="KW-1185">Reference proteome</keyword>
<feature type="transmembrane region" description="Helical" evidence="1">
    <location>
        <begin position="49"/>
        <end position="67"/>
    </location>
</feature>
<feature type="transmembrane region" description="Helical" evidence="1">
    <location>
        <begin position="175"/>
        <end position="195"/>
    </location>
</feature>